<dbReference type="GO" id="GO:0006281">
    <property type="term" value="P:DNA repair"/>
    <property type="evidence" value="ECO:0007669"/>
    <property type="project" value="UniProtKB-ARBA"/>
</dbReference>
<evidence type="ECO:0000313" key="8">
    <source>
        <dbReference type="EnsemblPlants" id="AUR62003127-RA:cds"/>
    </source>
</evidence>
<dbReference type="SMART" id="SM00865">
    <property type="entry name" value="Tubulin_C"/>
    <property type="match status" value="1"/>
</dbReference>
<dbReference type="GO" id="GO:0005200">
    <property type="term" value="F:structural constituent of cytoskeleton"/>
    <property type="evidence" value="ECO:0007669"/>
    <property type="project" value="InterPro"/>
</dbReference>
<dbReference type="InterPro" id="IPR011335">
    <property type="entry name" value="Restrct_endonuc-II-like"/>
</dbReference>
<dbReference type="GO" id="GO:0007017">
    <property type="term" value="P:microtubule-based process"/>
    <property type="evidence" value="ECO:0007669"/>
    <property type="project" value="InterPro"/>
</dbReference>
<reference evidence="8" key="2">
    <citation type="submission" date="2021-03" db="UniProtKB">
        <authorList>
            <consortium name="EnsemblPlants"/>
        </authorList>
    </citation>
    <scope>IDENTIFICATION</scope>
</reference>
<dbReference type="SUPFAM" id="SSF52980">
    <property type="entry name" value="Restriction endonuclease-like"/>
    <property type="match status" value="1"/>
</dbReference>
<dbReference type="PRINTS" id="PR01162">
    <property type="entry name" value="ALPHATUBULIN"/>
</dbReference>
<evidence type="ECO:0000256" key="6">
    <source>
        <dbReference type="ARBA" id="ARBA00049117"/>
    </source>
</evidence>
<organism evidence="8 9">
    <name type="scientific">Chenopodium quinoa</name>
    <name type="common">Quinoa</name>
    <dbReference type="NCBI Taxonomy" id="63459"/>
    <lineage>
        <taxon>Eukaryota</taxon>
        <taxon>Viridiplantae</taxon>
        <taxon>Streptophyta</taxon>
        <taxon>Embryophyta</taxon>
        <taxon>Tracheophyta</taxon>
        <taxon>Spermatophyta</taxon>
        <taxon>Magnoliopsida</taxon>
        <taxon>eudicotyledons</taxon>
        <taxon>Gunneridae</taxon>
        <taxon>Pentapetalae</taxon>
        <taxon>Caryophyllales</taxon>
        <taxon>Chenopodiaceae</taxon>
        <taxon>Chenopodioideae</taxon>
        <taxon>Atripliceae</taxon>
        <taxon>Chenopodium</taxon>
    </lineage>
</organism>
<evidence type="ECO:0000256" key="1">
    <source>
        <dbReference type="ARBA" id="ARBA00009636"/>
    </source>
</evidence>
<dbReference type="GO" id="GO:0005874">
    <property type="term" value="C:microtubule"/>
    <property type="evidence" value="ECO:0007669"/>
    <property type="project" value="UniProtKB-KW"/>
</dbReference>
<evidence type="ECO:0000256" key="4">
    <source>
        <dbReference type="ARBA" id="ARBA00022801"/>
    </source>
</evidence>
<dbReference type="GO" id="GO:0005525">
    <property type="term" value="F:GTP binding"/>
    <property type="evidence" value="ECO:0007669"/>
    <property type="project" value="UniProtKB-KW"/>
</dbReference>
<dbReference type="Gene3D" id="3.90.320.10">
    <property type="match status" value="1"/>
</dbReference>
<proteinExistence type="inferred from homology"/>
<dbReference type="PANTHER" id="PTHR11588">
    <property type="entry name" value="TUBULIN"/>
    <property type="match status" value="1"/>
</dbReference>
<dbReference type="InterPro" id="IPR037103">
    <property type="entry name" value="Tubulin/FtsZ-like_C"/>
</dbReference>
<dbReference type="InterPro" id="IPR011604">
    <property type="entry name" value="PDDEXK-like_dom_sf"/>
</dbReference>
<dbReference type="SUPFAM" id="SSF55307">
    <property type="entry name" value="Tubulin C-terminal domain-like"/>
    <property type="match status" value="1"/>
</dbReference>
<dbReference type="Proteomes" id="UP000596660">
    <property type="component" value="Unplaced"/>
</dbReference>
<evidence type="ECO:0000256" key="3">
    <source>
        <dbReference type="ARBA" id="ARBA00022741"/>
    </source>
</evidence>
<evidence type="ECO:0000313" key="9">
    <source>
        <dbReference type="Proteomes" id="UP000596660"/>
    </source>
</evidence>
<dbReference type="Gene3D" id="3.30.1330.20">
    <property type="entry name" value="Tubulin/FtsZ, C-terminal domain"/>
    <property type="match status" value="1"/>
</dbReference>
<keyword evidence="9" id="KW-1185">Reference proteome</keyword>
<dbReference type="InterPro" id="IPR002452">
    <property type="entry name" value="Alpha_tubulin"/>
</dbReference>
<sequence>MVLMGGLQSLFEAFLLASLLGCFPTSHVLACSAAVASYTQTNFTLSPASPMLPIVTSFLVALSLTPSLRVDDALNVAVTEFQKNLVPYPRIHFMLPSYTPVMSDDKAFHEQLLVAEINGSTFEPSAKMAKCDSHHERYMACCVVHQGDVVPRDVNATVFTFKTTRTRQFVNWCPTRFKCGSTYQPLMVVPGRDLAKIQRAVASEEGSITGTALLGIVESSIVVREDRAIEPFSGNLATCYNNINEEEALERYKILTDKSVVFPKFQILNKNNLNGDGWLGASPDGVVEENVYGLPSEGVLEIKCPFFDGDINKAFPWK</sequence>
<comment type="catalytic activity">
    <reaction evidence="6">
        <text>GTP + H2O = GDP + phosphate + H(+)</text>
        <dbReference type="Rhea" id="RHEA:19669"/>
        <dbReference type="ChEBI" id="CHEBI:15377"/>
        <dbReference type="ChEBI" id="CHEBI:15378"/>
        <dbReference type="ChEBI" id="CHEBI:37565"/>
        <dbReference type="ChEBI" id="CHEBI:43474"/>
        <dbReference type="ChEBI" id="CHEBI:58189"/>
    </reaction>
    <physiologicalReaction direction="left-to-right" evidence="6">
        <dbReference type="Rhea" id="RHEA:19670"/>
    </physiologicalReaction>
</comment>
<dbReference type="Gramene" id="AUR62003127-RA">
    <property type="protein sequence ID" value="AUR62003127-RA:cds"/>
    <property type="gene ID" value="AUR62003127"/>
</dbReference>
<dbReference type="InterPro" id="IPR036525">
    <property type="entry name" value="Tubulin/FtsZ_GTPase_sf"/>
</dbReference>
<comment type="similarity">
    <text evidence="1">Belongs to the tubulin family.</text>
</comment>
<dbReference type="InterPro" id="IPR019080">
    <property type="entry name" value="YqaJ_viral_recombinase"/>
</dbReference>
<protein>
    <recommendedName>
        <fullName evidence="7">Tubulin/FtsZ 2-layer sandwich domain-containing protein</fullName>
    </recommendedName>
</protein>
<dbReference type="InterPro" id="IPR008280">
    <property type="entry name" value="Tub_FtsZ_C"/>
</dbReference>
<feature type="domain" description="Tubulin/FtsZ 2-layer sandwich" evidence="7">
    <location>
        <begin position="74"/>
        <end position="214"/>
    </location>
</feature>
<keyword evidence="3" id="KW-0547">Nucleotide-binding</keyword>
<dbReference type="GO" id="GO:0016787">
    <property type="term" value="F:hydrolase activity"/>
    <property type="evidence" value="ECO:0007669"/>
    <property type="project" value="UniProtKB-KW"/>
</dbReference>
<keyword evidence="5" id="KW-0342">GTP-binding</keyword>
<dbReference type="AlphaFoldDB" id="A0A803KVR9"/>
<evidence type="ECO:0000256" key="2">
    <source>
        <dbReference type="ARBA" id="ARBA00022701"/>
    </source>
</evidence>
<dbReference type="InterPro" id="IPR018316">
    <property type="entry name" value="Tubulin/FtsZ_2-layer-sand-dom"/>
</dbReference>
<reference evidence="8" key="1">
    <citation type="journal article" date="2017" name="Nature">
        <title>The genome of Chenopodium quinoa.</title>
        <authorList>
            <person name="Jarvis D.E."/>
            <person name="Ho Y.S."/>
            <person name="Lightfoot D.J."/>
            <person name="Schmoeckel S.M."/>
            <person name="Li B."/>
            <person name="Borm T.J.A."/>
            <person name="Ohyanagi H."/>
            <person name="Mineta K."/>
            <person name="Michell C.T."/>
            <person name="Saber N."/>
            <person name="Kharbatia N.M."/>
            <person name="Rupper R.R."/>
            <person name="Sharp A.R."/>
            <person name="Dally N."/>
            <person name="Boughton B.A."/>
            <person name="Woo Y.H."/>
            <person name="Gao G."/>
            <person name="Schijlen E.G.W.M."/>
            <person name="Guo X."/>
            <person name="Momin A.A."/>
            <person name="Negrao S."/>
            <person name="Al-Babili S."/>
            <person name="Gehring C."/>
            <person name="Roessner U."/>
            <person name="Jung C."/>
            <person name="Murphy K."/>
            <person name="Arold S.T."/>
            <person name="Gojobori T."/>
            <person name="van der Linden C.G."/>
            <person name="van Loo E.N."/>
            <person name="Jellen E.N."/>
            <person name="Maughan P.J."/>
            <person name="Tester M."/>
        </authorList>
    </citation>
    <scope>NUCLEOTIDE SEQUENCE [LARGE SCALE GENOMIC DNA]</scope>
    <source>
        <strain evidence="8">cv. PI 614886</strain>
    </source>
</reference>
<evidence type="ECO:0000256" key="5">
    <source>
        <dbReference type="ARBA" id="ARBA00023134"/>
    </source>
</evidence>
<dbReference type="Pfam" id="PF09588">
    <property type="entry name" value="YqaJ"/>
    <property type="match status" value="1"/>
</dbReference>
<name>A0A803KVR9_CHEQI</name>
<dbReference type="EnsemblPlants" id="AUR62003127-RA">
    <property type="protein sequence ID" value="AUR62003127-RA:cds"/>
    <property type="gene ID" value="AUR62003127"/>
</dbReference>
<keyword evidence="4" id="KW-0378">Hydrolase</keyword>
<dbReference type="InterPro" id="IPR000217">
    <property type="entry name" value="Tubulin"/>
</dbReference>
<dbReference type="Gene3D" id="3.40.50.1440">
    <property type="entry name" value="Tubulin/FtsZ, GTPase domain"/>
    <property type="match status" value="1"/>
</dbReference>
<keyword evidence="2" id="KW-0493">Microtubule</keyword>
<evidence type="ECO:0000259" key="7">
    <source>
        <dbReference type="SMART" id="SM00865"/>
    </source>
</evidence>
<accession>A0A803KVR9</accession>
<dbReference type="Pfam" id="PF03953">
    <property type="entry name" value="Tubulin_C"/>
    <property type="match status" value="1"/>
</dbReference>